<dbReference type="EMBL" id="FR719191">
    <property type="protein sequence ID" value="CBX81151.1"/>
    <property type="molecule type" value="Genomic_DNA"/>
</dbReference>
<gene>
    <name evidence="1" type="ORF">EAIL5_2331</name>
</gene>
<name>E5B5Q5_ERWAM</name>
<evidence type="ECO:0000313" key="1">
    <source>
        <dbReference type="EMBL" id="CBX81151.1"/>
    </source>
</evidence>
<protein>
    <submittedName>
        <fullName evidence="1">Uncharacterized protein</fullName>
    </submittedName>
</protein>
<dbReference type="AlphaFoldDB" id="E5B5Q5"/>
<accession>E5B5Q5</accession>
<sequence>MLHGHECVANAAAAASGIFHRLFFSFSDGR</sequence>
<reference evidence="1" key="1">
    <citation type="journal article" date="2011" name="J. Bacteriol.">
        <title>Genome Sequence of an Erwinia amylovora Strain with Pathogenicity Restricted to Rubus Plants.</title>
        <authorList>
            <person name="Powney R."/>
            <person name="Smits T.H."/>
            <person name="Sawbridge T."/>
            <person name="Frey B."/>
            <person name="Blom J."/>
            <person name="Frey J.E."/>
            <person name="Plummer K.M."/>
            <person name="Beer S.V."/>
            <person name="Luck J."/>
            <person name="Duffy B."/>
            <person name="Rodoni B."/>
        </authorList>
    </citation>
    <scope>NUCLEOTIDE SEQUENCE</scope>
    <source>
        <strain evidence="1">ATCC BAA-2158</strain>
    </source>
</reference>
<proteinExistence type="predicted"/>
<organism evidence="1">
    <name type="scientific">Erwinia amylovora ATCC BAA-2158</name>
    <dbReference type="NCBI Taxonomy" id="889211"/>
    <lineage>
        <taxon>Bacteria</taxon>
        <taxon>Pseudomonadati</taxon>
        <taxon>Pseudomonadota</taxon>
        <taxon>Gammaproteobacteria</taxon>
        <taxon>Enterobacterales</taxon>
        <taxon>Erwiniaceae</taxon>
        <taxon>Erwinia</taxon>
    </lineage>
</organism>